<evidence type="ECO:0000313" key="14">
    <source>
        <dbReference type="Proteomes" id="UP000005666"/>
    </source>
</evidence>
<dbReference type="GO" id="GO:0030488">
    <property type="term" value="P:tRNA methylation"/>
    <property type="evidence" value="ECO:0007669"/>
    <property type="project" value="EnsemblFungi"/>
</dbReference>
<feature type="domain" description="tRNA (adenine(58)-N(1))-methyltransferase catalytic subunit TRM61 C-terminal" evidence="12">
    <location>
        <begin position="71"/>
        <end position="372"/>
    </location>
</feature>
<keyword evidence="5 9" id="KW-0808">Transferase</keyword>
<dbReference type="Proteomes" id="UP000005666">
    <property type="component" value="Chromosome 2"/>
</dbReference>
<comment type="subcellular location">
    <subcellularLocation>
        <location evidence="1 9">Nucleus</location>
    </subcellularLocation>
</comment>
<evidence type="ECO:0000256" key="4">
    <source>
        <dbReference type="ARBA" id="ARBA00022603"/>
    </source>
</evidence>
<dbReference type="Gene3D" id="3.10.330.20">
    <property type="match status" value="1"/>
</dbReference>
<dbReference type="STRING" id="1071381.G8BP57"/>
<dbReference type="HOGENOM" id="CLU_025402_4_0_1"/>
<dbReference type="GeneID" id="11532801"/>
<evidence type="ECO:0000256" key="10">
    <source>
        <dbReference type="PIRSR" id="PIRSR017269-1"/>
    </source>
</evidence>
<feature type="binding site" evidence="10">
    <location>
        <position position="212"/>
    </location>
    <ligand>
        <name>S-adenosyl-L-methionine</name>
        <dbReference type="ChEBI" id="CHEBI:59789"/>
    </ligand>
</feature>
<dbReference type="OrthoDB" id="1925287at2759"/>
<dbReference type="eggNOG" id="KOG2915">
    <property type="taxonomic scope" value="Eukaryota"/>
</dbReference>
<dbReference type="InterPro" id="IPR029063">
    <property type="entry name" value="SAM-dependent_MTases_sf"/>
</dbReference>
<keyword evidence="7 9" id="KW-0819">tRNA processing</keyword>
<dbReference type="SUPFAM" id="SSF53335">
    <property type="entry name" value="S-adenosyl-L-methionine-dependent methyltransferases"/>
    <property type="match status" value="1"/>
</dbReference>
<dbReference type="Pfam" id="PF08704">
    <property type="entry name" value="GCD14"/>
    <property type="match status" value="1"/>
</dbReference>
<evidence type="ECO:0000256" key="2">
    <source>
        <dbReference type="ARBA" id="ARBA00012796"/>
    </source>
</evidence>
<comment type="similarity">
    <text evidence="9">Belongs to the class I-like SAM-binding methyltransferase superfamily. TRM61 family.</text>
</comment>
<name>G8BP57_TETPH</name>
<dbReference type="InterPro" id="IPR014816">
    <property type="entry name" value="tRNA_MeTrfase_Gcd14"/>
</dbReference>
<keyword evidence="6 9" id="KW-0949">S-adenosyl-L-methionine</keyword>
<dbReference type="RefSeq" id="XP_003684222.1">
    <property type="nucleotide sequence ID" value="XM_003684174.1"/>
</dbReference>
<organism evidence="13 14">
    <name type="scientific">Tetrapisispora phaffii (strain ATCC 24235 / CBS 4417 / NBRC 1672 / NRRL Y-8282 / UCD 70-5)</name>
    <name type="common">Yeast</name>
    <name type="synonym">Fabospora phaffii</name>
    <dbReference type="NCBI Taxonomy" id="1071381"/>
    <lineage>
        <taxon>Eukaryota</taxon>
        <taxon>Fungi</taxon>
        <taxon>Dikarya</taxon>
        <taxon>Ascomycota</taxon>
        <taxon>Saccharomycotina</taxon>
        <taxon>Saccharomycetes</taxon>
        <taxon>Saccharomycetales</taxon>
        <taxon>Saccharomycetaceae</taxon>
        <taxon>Tetrapisispora</taxon>
    </lineage>
</organism>
<comment type="function">
    <text evidence="9">Catalytic subunit of tRNA (adenine-N(1)-)-methyltransferase, which catalyzes the formation of N(1)-methyladenine at position 58 (m1A58) in initiator methionyl-tRNA.</text>
</comment>
<proteinExistence type="inferred from homology"/>
<dbReference type="GO" id="GO:0005634">
    <property type="term" value="C:nucleus"/>
    <property type="evidence" value="ECO:0007669"/>
    <property type="project" value="UniProtKB-SubCell"/>
</dbReference>
<feature type="region of interest" description="Disordered" evidence="11">
    <location>
        <begin position="309"/>
        <end position="341"/>
    </location>
</feature>
<dbReference type="Gene3D" id="3.40.50.150">
    <property type="entry name" value="Vaccinia Virus protein VP39"/>
    <property type="match status" value="1"/>
</dbReference>
<dbReference type="PIRSF" id="PIRSF017269">
    <property type="entry name" value="GCD14"/>
    <property type="match status" value="1"/>
</dbReference>
<evidence type="ECO:0000256" key="11">
    <source>
        <dbReference type="SAM" id="MobiDB-lite"/>
    </source>
</evidence>
<dbReference type="PANTHER" id="PTHR12133:SF2">
    <property type="entry name" value="TRNA (ADENINE(58)-N(1))-METHYLTRANSFERASE CATALYTIC SUBUNIT TRMT61A"/>
    <property type="match status" value="1"/>
</dbReference>
<comment type="catalytic activity">
    <reaction evidence="9">
        <text>adenosine(58) in tRNA + S-adenosyl-L-methionine = N(1)-methyladenosine(58) in tRNA + S-adenosyl-L-homocysteine + H(+)</text>
        <dbReference type="Rhea" id="RHEA:43152"/>
        <dbReference type="Rhea" id="RHEA-COMP:10365"/>
        <dbReference type="Rhea" id="RHEA-COMP:10366"/>
        <dbReference type="ChEBI" id="CHEBI:15378"/>
        <dbReference type="ChEBI" id="CHEBI:57856"/>
        <dbReference type="ChEBI" id="CHEBI:59789"/>
        <dbReference type="ChEBI" id="CHEBI:74411"/>
        <dbReference type="ChEBI" id="CHEBI:74491"/>
        <dbReference type="EC" id="2.1.1.220"/>
    </reaction>
</comment>
<evidence type="ECO:0000256" key="1">
    <source>
        <dbReference type="ARBA" id="ARBA00004123"/>
    </source>
</evidence>
<evidence type="ECO:0000256" key="7">
    <source>
        <dbReference type="ARBA" id="ARBA00022694"/>
    </source>
</evidence>
<accession>G8BP57</accession>
<dbReference type="EMBL" id="HE612857">
    <property type="protein sequence ID" value="CCE61788.1"/>
    <property type="molecule type" value="Genomic_DNA"/>
</dbReference>
<feature type="binding site" evidence="10">
    <location>
        <position position="138"/>
    </location>
    <ligand>
        <name>S-adenosyl-L-methionine</name>
        <dbReference type="ChEBI" id="CHEBI:59789"/>
    </ligand>
</feature>
<dbReference type="EC" id="2.1.1.220" evidence="2 9"/>
<gene>
    <name evidence="13" type="primary">TPHA0B01160</name>
    <name evidence="13" type="ordered locus">TPHA_0B01160</name>
</gene>
<dbReference type="AlphaFoldDB" id="G8BP57"/>
<dbReference type="KEGG" id="tpf:TPHA_0B01160"/>
<evidence type="ECO:0000256" key="5">
    <source>
        <dbReference type="ARBA" id="ARBA00022679"/>
    </source>
</evidence>
<protein>
    <recommendedName>
        <fullName evidence="3 9">tRNA (adenine(58)-N(1))-methyltransferase catalytic subunit TRM61</fullName>
        <ecNumber evidence="2 9">2.1.1.220</ecNumber>
    </recommendedName>
</protein>
<sequence>MNSVFSEYKDFIQEGDLALAWISRNNIKAITIEKDGVFNTRYGSFLHSGMIGKPYGSQIAIRTKGNNKFAFIHILQPTPELWTLSLPHRTQIVYTPDSSYIMQRFNCGPNTRVIEAGTGSGSFSHAFARSSNHLFTFEFHEVRYEQALEEFQDHGLIGNDDAKSNEAFKNVTITHRDVCENGFTIKQTDKTSYKFAEGEDEVKINANVVFLDLPAPWNAIPNLDQVISKNEKVGVCCFSPCIEQVDKTIESLIGNGWTEIEMVEIQGKQYEARRQMERTLDDALIRLKDIKSRKLEGVERRKRLLEETMNDISHEEKTEDKDSKRPSVAKTRYNPFGKGQRIKEGDSNYSWLQVTKVESEIKSHTSYLTFAYKTISKERDVELVSKLIENSG</sequence>
<evidence type="ECO:0000256" key="3">
    <source>
        <dbReference type="ARBA" id="ARBA00015963"/>
    </source>
</evidence>
<evidence type="ECO:0000313" key="13">
    <source>
        <dbReference type="EMBL" id="CCE61788.1"/>
    </source>
</evidence>
<feature type="binding site" evidence="10">
    <location>
        <position position="177"/>
    </location>
    <ligand>
        <name>S-adenosyl-L-methionine</name>
        <dbReference type="ChEBI" id="CHEBI:59789"/>
    </ligand>
</feature>
<dbReference type="InterPro" id="IPR049470">
    <property type="entry name" value="TRM61_C"/>
</dbReference>
<keyword evidence="14" id="KW-1185">Reference proteome</keyword>
<dbReference type="GO" id="GO:0031515">
    <property type="term" value="C:tRNA (m1A) methyltransferase complex"/>
    <property type="evidence" value="ECO:0007669"/>
    <property type="project" value="UniProtKB-UniRule"/>
</dbReference>
<reference evidence="13 14" key="1">
    <citation type="journal article" date="2011" name="Proc. Natl. Acad. Sci. U.S.A.">
        <title>Evolutionary erosion of yeast sex chromosomes by mating-type switching accidents.</title>
        <authorList>
            <person name="Gordon J.L."/>
            <person name="Armisen D."/>
            <person name="Proux-Wera E."/>
            <person name="Oheigeartaigh S.S."/>
            <person name="Byrne K.P."/>
            <person name="Wolfe K.H."/>
        </authorList>
    </citation>
    <scope>NUCLEOTIDE SEQUENCE [LARGE SCALE GENOMIC DNA]</scope>
    <source>
        <strain evidence="14">ATCC 24235 / CBS 4417 / NBRC 1672 / NRRL Y-8282 / UCD 70-5</strain>
    </source>
</reference>
<evidence type="ECO:0000259" key="12">
    <source>
        <dbReference type="Pfam" id="PF08704"/>
    </source>
</evidence>
<dbReference type="PROSITE" id="PS51620">
    <property type="entry name" value="SAM_TRM61"/>
    <property type="match status" value="1"/>
</dbReference>
<evidence type="ECO:0000256" key="9">
    <source>
        <dbReference type="PIRNR" id="PIRNR017269"/>
    </source>
</evidence>
<dbReference type="OMA" id="RPDHRMI"/>
<dbReference type="GO" id="GO:0160107">
    <property type="term" value="F:tRNA (adenine(58)-N1)-methyltransferase activity"/>
    <property type="evidence" value="ECO:0007669"/>
    <property type="project" value="UniProtKB-EC"/>
</dbReference>
<dbReference type="FunFam" id="3.10.330.20:FF:000002">
    <property type="entry name" value="tRNA (adenine(58)-N(1))-methyltransferase catalytic subunit TRMT61A"/>
    <property type="match status" value="1"/>
</dbReference>
<dbReference type="PANTHER" id="PTHR12133">
    <property type="entry name" value="TRNA (ADENINE(58)-N(1))-METHYLTRANSFERASE"/>
    <property type="match status" value="1"/>
</dbReference>
<evidence type="ECO:0000256" key="8">
    <source>
        <dbReference type="ARBA" id="ARBA00023242"/>
    </source>
</evidence>
<keyword evidence="4 9" id="KW-0489">Methyltransferase</keyword>
<evidence type="ECO:0000256" key="6">
    <source>
        <dbReference type="ARBA" id="ARBA00022691"/>
    </source>
</evidence>
<keyword evidence="8 9" id="KW-0539">Nucleus</keyword>
<feature type="compositionally biased region" description="Basic and acidic residues" evidence="11">
    <location>
        <begin position="312"/>
        <end position="325"/>
    </location>
</feature>